<protein>
    <recommendedName>
        <fullName evidence="3">Carboxymethylenebutenolidase homolog</fullName>
    </recommendedName>
</protein>
<comment type="subcellular location">
    <subcellularLocation>
        <location evidence="1">Cytoplasm</location>
        <location evidence="1">Cytosol</location>
    </subcellularLocation>
</comment>
<keyword evidence="5" id="KW-0378">Hydrolase</keyword>
<dbReference type="GO" id="GO:0016787">
    <property type="term" value="F:hydrolase activity"/>
    <property type="evidence" value="ECO:0007669"/>
    <property type="project" value="UniProtKB-KW"/>
</dbReference>
<dbReference type="PANTHER" id="PTHR46812">
    <property type="entry name" value="CARBOXYMETHYLENEBUTENOLIDASE HOMOLOG"/>
    <property type="match status" value="1"/>
</dbReference>
<evidence type="ECO:0000256" key="5">
    <source>
        <dbReference type="ARBA" id="ARBA00022801"/>
    </source>
</evidence>
<dbReference type="PANTHER" id="PTHR46812:SF1">
    <property type="entry name" value="CARBOXYMETHYLENEBUTENOLIDASE HOMOLOG"/>
    <property type="match status" value="1"/>
</dbReference>
<name>A0AAJ7WRD2_PETMA</name>
<dbReference type="AlphaFoldDB" id="A0AAJ7WRD2"/>
<feature type="compositionally biased region" description="Basic and acidic residues" evidence="6">
    <location>
        <begin position="60"/>
        <end position="76"/>
    </location>
</feature>
<gene>
    <name evidence="9" type="primary">LOC116940968</name>
</gene>
<evidence type="ECO:0000256" key="1">
    <source>
        <dbReference type="ARBA" id="ARBA00004514"/>
    </source>
</evidence>
<feature type="domain" description="Dienelactone hydrolase" evidence="7">
    <location>
        <begin position="119"/>
        <end position="322"/>
    </location>
</feature>
<dbReference type="Gene3D" id="3.40.50.1820">
    <property type="entry name" value="alpha/beta hydrolase"/>
    <property type="match status" value="1"/>
</dbReference>
<dbReference type="InterPro" id="IPR042946">
    <property type="entry name" value="CMBL"/>
</dbReference>
<dbReference type="GO" id="GO:0005829">
    <property type="term" value="C:cytosol"/>
    <property type="evidence" value="ECO:0007669"/>
    <property type="project" value="UniProtKB-SubCell"/>
</dbReference>
<evidence type="ECO:0000259" key="7">
    <source>
        <dbReference type="Pfam" id="PF01738"/>
    </source>
</evidence>
<accession>A0AAJ7WRD2</accession>
<evidence type="ECO:0000313" key="8">
    <source>
        <dbReference type="Proteomes" id="UP001318040"/>
    </source>
</evidence>
<evidence type="ECO:0000313" key="9">
    <source>
        <dbReference type="RefSeq" id="XP_032807321.1"/>
    </source>
</evidence>
<evidence type="ECO:0000256" key="4">
    <source>
        <dbReference type="ARBA" id="ARBA00022490"/>
    </source>
</evidence>
<evidence type="ECO:0000256" key="6">
    <source>
        <dbReference type="SAM" id="MobiDB-lite"/>
    </source>
</evidence>
<dbReference type="Proteomes" id="UP001318040">
    <property type="component" value="Chromosome 10"/>
</dbReference>
<proteinExistence type="inferred from homology"/>
<dbReference type="GeneID" id="116940968"/>
<dbReference type="RefSeq" id="XP_032807321.1">
    <property type="nucleotide sequence ID" value="XM_032951430.1"/>
</dbReference>
<feature type="region of interest" description="Disordered" evidence="6">
    <location>
        <begin position="52"/>
        <end position="76"/>
    </location>
</feature>
<keyword evidence="4" id="KW-0963">Cytoplasm</keyword>
<evidence type="ECO:0000256" key="3">
    <source>
        <dbReference type="ARBA" id="ARBA00014180"/>
    </source>
</evidence>
<dbReference type="Pfam" id="PF01738">
    <property type="entry name" value="DLH"/>
    <property type="match status" value="1"/>
</dbReference>
<evidence type="ECO:0000256" key="2">
    <source>
        <dbReference type="ARBA" id="ARBA00008456"/>
    </source>
</evidence>
<dbReference type="InterPro" id="IPR029058">
    <property type="entry name" value="AB_hydrolase_fold"/>
</dbReference>
<comment type="similarity">
    <text evidence="2">Belongs to the dienelactone hydrolase family.</text>
</comment>
<organism evidence="8 9">
    <name type="scientific">Petromyzon marinus</name>
    <name type="common">Sea lamprey</name>
    <dbReference type="NCBI Taxonomy" id="7757"/>
    <lineage>
        <taxon>Eukaryota</taxon>
        <taxon>Metazoa</taxon>
        <taxon>Chordata</taxon>
        <taxon>Craniata</taxon>
        <taxon>Vertebrata</taxon>
        <taxon>Cyclostomata</taxon>
        <taxon>Hyperoartia</taxon>
        <taxon>Petromyzontiformes</taxon>
        <taxon>Petromyzontidae</taxon>
        <taxon>Petromyzon</taxon>
    </lineage>
</organism>
<reference evidence="9" key="1">
    <citation type="submission" date="2025-08" db="UniProtKB">
        <authorList>
            <consortium name="RefSeq"/>
        </authorList>
    </citation>
    <scope>IDENTIFICATION</scope>
    <source>
        <tissue evidence="9">Sperm</tissue>
    </source>
</reference>
<dbReference type="InterPro" id="IPR002925">
    <property type="entry name" value="Dienelactn_hydro"/>
</dbReference>
<dbReference type="KEGG" id="pmrn:116940968"/>
<sequence length="323" mass="36256">MPFERRHALEVLCQEAHANDVPQRWETFNRQTDNFVVEILTILKITSGYSNNSKKPRGTCVKDSENSQGRGEKMANEAKPCPCELGDVMPYSGQGQEVRAGHVDSYLSAAQPGANGEASVRGLIIIQDIYGWKLPNTRFIADWLAGQGYTCIVPDFFLGKEPWSPSHDWSTFQEWLKDKQATNIGTEIDAAMDYLKKECGVQRIGVLGFCWGGLAVHHLLLTNSELQAGVSCYGIIKIEESRYALKNPVLYIFGENDPLIPLDTVQLLEKRLVAECQVDVQVKVFPGQTHGFVHRKHEDISPADEQHIKEARANLLAWLNKYV</sequence>
<dbReference type="SUPFAM" id="SSF53474">
    <property type="entry name" value="alpha/beta-Hydrolases"/>
    <property type="match status" value="1"/>
</dbReference>
<keyword evidence="8" id="KW-1185">Reference proteome</keyword>